<keyword evidence="2" id="KW-1185">Reference proteome</keyword>
<comment type="caution">
    <text evidence="1">The sequence shown here is derived from an EMBL/GenBank/DDBJ whole genome shotgun (WGS) entry which is preliminary data.</text>
</comment>
<evidence type="ECO:0000313" key="2">
    <source>
        <dbReference type="Proteomes" id="UP001152888"/>
    </source>
</evidence>
<dbReference type="OrthoDB" id="550424at2759"/>
<name>A0A9P0PKI3_ACAOB</name>
<dbReference type="Gene3D" id="3.30.420.10">
    <property type="entry name" value="Ribonuclease H-like superfamily/Ribonuclease H"/>
    <property type="match status" value="1"/>
</dbReference>
<organism evidence="1 2">
    <name type="scientific">Acanthoscelides obtectus</name>
    <name type="common">Bean weevil</name>
    <name type="synonym">Bruchus obtectus</name>
    <dbReference type="NCBI Taxonomy" id="200917"/>
    <lineage>
        <taxon>Eukaryota</taxon>
        <taxon>Metazoa</taxon>
        <taxon>Ecdysozoa</taxon>
        <taxon>Arthropoda</taxon>
        <taxon>Hexapoda</taxon>
        <taxon>Insecta</taxon>
        <taxon>Pterygota</taxon>
        <taxon>Neoptera</taxon>
        <taxon>Endopterygota</taxon>
        <taxon>Coleoptera</taxon>
        <taxon>Polyphaga</taxon>
        <taxon>Cucujiformia</taxon>
        <taxon>Chrysomeloidea</taxon>
        <taxon>Chrysomelidae</taxon>
        <taxon>Bruchinae</taxon>
        <taxon>Bruchini</taxon>
        <taxon>Acanthoscelides</taxon>
    </lineage>
</organism>
<evidence type="ECO:0000313" key="1">
    <source>
        <dbReference type="EMBL" id="CAH1987528.1"/>
    </source>
</evidence>
<sequence>MMCDCITPTVKHGGGSVMVWGGFSFNGSQRNFGKKKQYHSILVHKVVPAGTQLIGKGFDFQQDNDPKHTSTLCQDYLKKKEDVGTLKIMTWLPQSPDLNPIELQEVDCQVRKRLPTSQENLWTILKENLNNRIPRIVTAVLKAKGGKSCHM</sequence>
<dbReference type="Proteomes" id="UP001152888">
    <property type="component" value="Unassembled WGS sequence"/>
</dbReference>
<protein>
    <submittedName>
        <fullName evidence="1">Uncharacterized protein</fullName>
    </submittedName>
</protein>
<reference evidence="1" key="1">
    <citation type="submission" date="2022-03" db="EMBL/GenBank/DDBJ databases">
        <authorList>
            <person name="Sayadi A."/>
        </authorList>
    </citation>
    <scope>NUCLEOTIDE SEQUENCE</scope>
</reference>
<accession>A0A9P0PKI3</accession>
<dbReference type="GO" id="GO:0003676">
    <property type="term" value="F:nucleic acid binding"/>
    <property type="evidence" value="ECO:0007669"/>
    <property type="project" value="InterPro"/>
</dbReference>
<gene>
    <name evidence="1" type="ORF">ACAOBT_LOCUS17900</name>
</gene>
<proteinExistence type="predicted"/>
<dbReference type="EMBL" id="CAKOFQ010007020">
    <property type="protein sequence ID" value="CAH1987528.1"/>
    <property type="molecule type" value="Genomic_DNA"/>
</dbReference>
<dbReference type="AlphaFoldDB" id="A0A9P0PKI3"/>
<dbReference type="InterPro" id="IPR036397">
    <property type="entry name" value="RNaseH_sf"/>
</dbReference>